<keyword evidence="1" id="KW-0963">Cytoplasm</keyword>
<dbReference type="EMBL" id="LBSA01000007">
    <property type="protein sequence ID" value="KKQ10257.1"/>
    <property type="molecule type" value="Genomic_DNA"/>
</dbReference>
<dbReference type="GO" id="GO:0005524">
    <property type="term" value="F:ATP binding"/>
    <property type="evidence" value="ECO:0007669"/>
    <property type="project" value="UniProtKB-KW"/>
</dbReference>
<keyword evidence="4 6" id="KW-0418">Kinase</keyword>
<evidence type="ECO:0000256" key="4">
    <source>
        <dbReference type="ARBA" id="ARBA00022777"/>
    </source>
</evidence>
<dbReference type="NCBIfam" id="TIGR02173">
    <property type="entry name" value="cyt_kin_arch"/>
    <property type="match status" value="1"/>
</dbReference>
<sequence length="176" mass="20166">MKFKNAAVSGPIGSGKSTLARNLAEKLGWRYISAGEIIRAWHEENNVPLEESEKVPEKLDRDLEDEFERILKEDSGVVVEAHLAGYHAMGNKDTFKILVTADLNVRMKRTAAREGVSMEEALRMSDQRAEAHRRKFKKLYGIEDRFDPKFFDLIVDTTRMSEKEVLEEVLDKLDLV</sequence>
<organism evidence="6 7">
    <name type="scientific">Candidatus Daviesbacteria bacterium GW2011_GWB1_36_5</name>
    <dbReference type="NCBI Taxonomy" id="1618426"/>
    <lineage>
        <taxon>Bacteria</taxon>
        <taxon>Candidatus Daviesiibacteriota</taxon>
    </lineage>
</organism>
<evidence type="ECO:0000256" key="2">
    <source>
        <dbReference type="ARBA" id="ARBA00022679"/>
    </source>
</evidence>
<dbReference type="Gene3D" id="3.40.50.300">
    <property type="entry name" value="P-loop containing nucleotide triphosphate hydrolases"/>
    <property type="match status" value="1"/>
</dbReference>
<proteinExistence type="predicted"/>
<gene>
    <name evidence="6" type="ORF">US19_C0007G0002</name>
</gene>
<evidence type="ECO:0000313" key="7">
    <source>
        <dbReference type="Proteomes" id="UP000034492"/>
    </source>
</evidence>
<evidence type="ECO:0000256" key="1">
    <source>
        <dbReference type="ARBA" id="ARBA00022490"/>
    </source>
</evidence>
<protein>
    <submittedName>
        <fullName evidence="6">Cytidylate kinase</fullName>
    </submittedName>
</protein>
<keyword evidence="3" id="KW-0547">Nucleotide-binding</keyword>
<dbReference type="Proteomes" id="UP000034492">
    <property type="component" value="Unassembled WGS sequence"/>
</dbReference>
<dbReference type="InterPro" id="IPR011892">
    <property type="entry name" value="Cyt_kin_arch"/>
</dbReference>
<comment type="caution">
    <text evidence="6">The sequence shown here is derived from an EMBL/GenBank/DDBJ whole genome shotgun (WGS) entry which is preliminary data.</text>
</comment>
<reference evidence="6 7" key="1">
    <citation type="journal article" date="2015" name="Nature">
        <title>rRNA introns, odd ribosomes, and small enigmatic genomes across a large radiation of phyla.</title>
        <authorList>
            <person name="Brown C.T."/>
            <person name="Hug L.A."/>
            <person name="Thomas B.C."/>
            <person name="Sharon I."/>
            <person name="Castelle C.J."/>
            <person name="Singh A."/>
            <person name="Wilkins M.J."/>
            <person name="Williams K.H."/>
            <person name="Banfield J.F."/>
        </authorList>
    </citation>
    <scope>NUCLEOTIDE SEQUENCE [LARGE SCALE GENOMIC DNA]</scope>
</reference>
<dbReference type="InterPro" id="IPR027417">
    <property type="entry name" value="P-loop_NTPase"/>
</dbReference>
<dbReference type="GO" id="GO:0016776">
    <property type="term" value="F:phosphotransferase activity, phosphate group as acceptor"/>
    <property type="evidence" value="ECO:0007669"/>
    <property type="project" value="InterPro"/>
</dbReference>
<evidence type="ECO:0000313" key="6">
    <source>
        <dbReference type="EMBL" id="KKQ10257.1"/>
    </source>
</evidence>
<name>A0A0G0EXS6_9BACT</name>
<dbReference type="GO" id="GO:0006139">
    <property type="term" value="P:nucleobase-containing compound metabolic process"/>
    <property type="evidence" value="ECO:0007669"/>
    <property type="project" value="InterPro"/>
</dbReference>
<dbReference type="SUPFAM" id="SSF52540">
    <property type="entry name" value="P-loop containing nucleoside triphosphate hydrolases"/>
    <property type="match status" value="1"/>
</dbReference>
<keyword evidence="2" id="KW-0808">Transferase</keyword>
<dbReference type="AlphaFoldDB" id="A0A0G0EXS6"/>
<evidence type="ECO:0000256" key="5">
    <source>
        <dbReference type="ARBA" id="ARBA00022840"/>
    </source>
</evidence>
<accession>A0A0G0EXS6</accession>
<dbReference type="GO" id="GO:0016301">
    <property type="term" value="F:kinase activity"/>
    <property type="evidence" value="ECO:0007669"/>
    <property type="project" value="UniProtKB-KW"/>
</dbReference>
<dbReference type="Pfam" id="PF13238">
    <property type="entry name" value="AAA_18"/>
    <property type="match status" value="1"/>
</dbReference>
<keyword evidence="5" id="KW-0067">ATP-binding</keyword>
<evidence type="ECO:0000256" key="3">
    <source>
        <dbReference type="ARBA" id="ARBA00022741"/>
    </source>
</evidence>